<proteinExistence type="predicted"/>
<name>A0A0L6VFU2_9BASI</name>
<sequence length="45" mass="5069">MSSHSSSQNLNTQINHTVDLLDANKTMYRLPLLHVIGQTATNKKF</sequence>
<gene>
    <name evidence="1" type="ORF">VP01_1826g6</name>
</gene>
<dbReference type="VEuPathDB" id="FungiDB:VP01_1826g6"/>
<protein>
    <submittedName>
        <fullName evidence="1">Uncharacterized protein</fullName>
    </submittedName>
</protein>
<evidence type="ECO:0000313" key="1">
    <source>
        <dbReference type="EMBL" id="KNZ58965.1"/>
    </source>
</evidence>
<evidence type="ECO:0000313" key="2">
    <source>
        <dbReference type="Proteomes" id="UP000037035"/>
    </source>
</evidence>
<dbReference type="AlphaFoldDB" id="A0A0L6VFU2"/>
<dbReference type="EMBL" id="LAVV01006644">
    <property type="protein sequence ID" value="KNZ58965.1"/>
    <property type="molecule type" value="Genomic_DNA"/>
</dbReference>
<comment type="caution">
    <text evidence="1">The sequence shown here is derived from an EMBL/GenBank/DDBJ whole genome shotgun (WGS) entry which is preliminary data.</text>
</comment>
<accession>A0A0L6VFU2</accession>
<dbReference type="OrthoDB" id="3356549at2759"/>
<reference evidence="1 2" key="1">
    <citation type="submission" date="2015-08" db="EMBL/GenBank/DDBJ databases">
        <title>Next Generation Sequencing and Analysis of the Genome of Puccinia sorghi L Schw, the Causal Agent of Maize Common Rust.</title>
        <authorList>
            <person name="Rochi L."/>
            <person name="Burguener G."/>
            <person name="Darino M."/>
            <person name="Turjanski A."/>
            <person name="Kreff E."/>
            <person name="Dieguez M.J."/>
            <person name="Sacco F."/>
        </authorList>
    </citation>
    <scope>NUCLEOTIDE SEQUENCE [LARGE SCALE GENOMIC DNA]</scope>
    <source>
        <strain evidence="1 2">RO10H11247</strain>
    </source>
</reference>
<organism evidence="1 2">
    <name type="scientific">Puccinia sorghi</name>
    <dbReference type="NCBI Taxonomy" id="27349"/>
    <lineage>
        <taxon>Eukaryota</taxon>
        <taxon>Fungi</taxon>
        <taxon>Dikarya</taxon>
        <taxon>Basidiomycota</taxon>
        <taxon>Pucciniomycotina</taxon>
        <taxon>Pucciniomycetes</taxon>
        <taxon>Pucciniales</taxon>
        <taxon>Pucciniaceae</taxon>
        <taxon>Puccinia</taxon>
    </lineage>
</organism>
<dbReference type="Proteomes" id="UP000037035">
    <property type="component" value="Unassembled WGS sequence"/>
</dbReference>
<keyword evidence="2" id="KW-1185">Reference proteome</keyword>